<keyword evidence="5 7" id="KW-1133">Transmembrane helix</keyword>
<evidence type="ECO:0000256" key="7">
    <source>
        <dbReference type="RuleBase" id="RU363032"/>
    </source>
</evidence>
<comment type="similarity">
    <text evidence="7">Belongs to the binding-protein-dependent transport system permease family.</text>
</comment>
<dbReference type="InterPro" id="IPR000515">
    <property type="entry name" value="MetI-like"/>
</dbReference>
<evidence type="ECO:0000256" key="5">
    <source>
        <dbReference type="ARBA" id="ARBA00022989"/>
    </source>
</evidence>
<dbReference type="RefSeq" id="WP_341876436.1">
    <property type="nucleotide sequence ID" value="NZ_CP121687.1"/>
</dbReference>
<evidence type="ECO:0000256" key="3">
    <source>
        <dbReference type="ARBA" id="ARBA00022475"/>
    </source>
</evidence>
<proteinExistence type="inferred from homology"/>
<keyword evidence="3" id="KW-1003">Cell membrane</keyword>
<dbReference type="Pfam" id="PF00528">
    <property type="entry name" value="BPD_transp_1"/>
    <property type="match status" value="1"/>
</dbReference>
<dbReference type="PANTHER" id="PTHR43744:SF8">
    <property type="entry name" value="SN-GLYCEROL-3-PHOSPHATE TRANSPORT SYSTEM PERMEASE PROTEIN UGPE"/>
    <property type="match status" value="1"/>
</dbReference>
<dbReference type="Gene3D" id="1.10.3720.10">
    <property type="entry name" value="MetI-like"/>
    <property type="match status" value="1"/>
</dbReference>
<evidence type="ECO:0000313" key="10">
    <source>
        <dbReference type="Proteomes" id="UP001486565"/>
    </source>
</evidence>
<evidence type="ECO:0000256" key="2">
    <source>
        <dbReference type="ARBA" id="ARBA00022448"/>
    </source>
</evidence>
<keyword evidence="2 7" id="KW-0813">Transport</keyword>
<accession>A0ABZ2Y2L8</accession>
<feature type="transmembrane region" description="Helical" evidence="7">
    <location>
        <begin position="130"/>
        <end position="153"/>
    </location>
</feature>
<dbReference type="PROSITE" id="PS50928">
    <property type="entry name" value="ABC_TM1"/>
    <property type="match status" value="1"/>
</dbReference>
<keyword evidence="4 7" id="KW-0812">Transmembrane</keyword>
<evidence type="ECO:0000259" key="8">
    <source>
        <dbReference type="PROSITE" id="PS50928"/>
    </source>
</evidence>
<dbReference type="Proteomes" id="UP001486565">
    <property type="component" value="Chromosome"/>
</dbReference>
<dbReference type="PANTHER" id="PTHR43744">
    <property type="entry name" value="ABC TRANSPORTER PERMEASE PROTEIN MG189-RELATED-RELATED"/>
    <property type="match status" value="1"/>
</dbReference>
<keyword evidence="6 7" id="KW-0472">Membrane</keyword>
<dbReference type="InterPro" id="IPR035906">
    <property type="entry name" value="MetI-like_sf"/>
</dbReference>
<reference evidence="9 10" key="1">
    <citation type="submission" date="2023-03" db="EMBL/GenBank/DDBJ databases">
        <title>Novel Species.</title>
        <authorList>
            <person name="Ma S."/>
        </authorList>
    </citation>
    <scope>NUCLEOTIDE SEQUENCE [LARGE SCALE GENOMIC DNA]</scope>
    <source>
        <strain evidence="9 10">LIND6LT2</strain>
    </source>
</reference>
<protein>
    <submittedName>
        <fullName evidence="9">Carbohydrate ABC transporter permease</fullName>
    </submittedName>
</protein>
<dbReference type="EMBL" id="CP121687">
    <property type="protein sequence ID" value="WZL69440.1"/>
    <property type="molecule type" value="Genomic_DNA"/>
</dbReference>
<dbReference type="SUPFAM" id="SSF161098">
    <property type="entry name" value="MetI-like"/>
    <property type="match status" value="1"/>
</dbReference>
<feature type="transmembrane region" description="Helical" evidence="7">
    <location>
        <begin position="165"/>
        <end position="188"/>
    </location>
</feature>
<sequence>MEGNRTIPLNTRMFTDIQSKKHFTFKGQFGLGQLGAYMLLIFWAFTTIYPLIWILINSFKTTNEIVKNSFNLPSSFNMTNYMNAFQKMGIGRSYLNSLIISGSTVLLVVLFGGMAAFIMARFDFKLKKFIYTLFLGSLMFPAFATIVPVFTMLRKAQLINKHIGLILPQTAGNLAFAIIILTGFMMSIPIELEEAAVVEGAAPWQVYVRIVVPISKPSFATVSIFTFLWSYNDLFMPLIILRNKDVQPINVLLSHISSQYGTDYGLMAAAVAIIIVPVLIIYFSAQKYIIKGLTAGAIKG</sequence>
<feature type="domain" description="ABC transmembrane type-1" evidence="8">
    <location>
        <begin position="94"/>
        <end position="285"/>
    </location>
</feature>
<evidence type="ECO:0000313" key="9">
    <source>
        <dbReference type="EMBL" id="WZL69440.1"/>
    </source>
</evidence>
<dbReference type="CDD" id="cd06261">
    <property type="entry name" value="TM_PBP2"/>
    <property type="match status" value="1"/>
</dbReference>
<feature type="transmembrane region" description="Helical" evidence="7">
    <location>
        <begin position="94"/>
        <end position="118"/>
    </location>
</feature>
<keyword evidence="10" id="KW-1185">Reference proteome</keyword>
<gene>
    <name evidence="9" type="ORF">QBE51_11635</name>
</gene>
<name>A0ABZ2Y2L8_9FIRM</name>
<comment type="subcellular location">
    <subcellularLocation>
        <location evidence="1 7">Cell membrane</location>
        <topology evidence="1 7">Multi-pass membrane protein</topology>
    </subcellularLocation>
</comment>
<feature type="transmembrane region" description="Helical" evidence="7">
    <location>
        <begin position="264"/>
        <end position="283"/>
    </location>
</feature>
<evidence type="ECO:0000256" key="6">
    <source>
        <dbReference type="ARBA" id="ARBA00023136"/>
    </source>
</evidence>
<evidence type="ECO:0000256" key="1">
    <source>
        <dbReference type="ARBA" id="ARBA00004651"/>
    </source>
</evidence>
<feature type="transmembrane region" description="Helical" evidence="7">
    <location>
        <begin position="34"/>
        <end position="56"/>
    </location>
</feature>
<evidence type="ECO:0000256" key="4">
    <source>
        <dbReference type="ARBA" id="ARBA00022692"/>
    </source>
</evidence>
<organism evidence="9 10">
    <name type="scientific">Defluviitalea saccharophila</name>
    <dbReference type="NCBI Taxonomy" id="879970"/>
    <lineage>
        <taxon>Bacteria</taxon>
        <taxon>Bacillati</taxon>
        <taxon>Bacillota</taxon>
        <taxon>Clostridia</taxon>
        <taxon>Lachnospirales</taxon>
        <taxon>Defluviitaleaceae</taxon>
        <taxon>Defluviitalea</taxon>
    </lineage>
</organism>